<evidence type="ECO:0000313" key="1">
    <source>
        <dbReference type="EMBL" id="PCI77241.1"/>
    </source>
</evidence>
<accession>A0A2A4X4L6</accession>
<dbReference type="Proteomes" id="UP000218767">
    <property type="component" value="Unassembled WGS sequence"/>
</dbReference>
<comment type="caution">
    <text evidence="1">The sequence shown here is derived from an EMBL/GenBank/DDBJ whole genome shotgun (WGS) entry which is preliminary data.</text>
</comment>
<dbReference type="AlphaFoldDB" id="A0A2A4X4L6"/>
<protein>
    <submittedName>
        <fullName evidence="1">Uncharacterized protein</fullName>
    </submittedName>
</protein>
<evidence type="ECO:0000313" key="2">
    <source>
        <dbReference type="Proteomes" id="UP000218767"/>
    </source>
</evidence>
<name>A0A2A4X4L6_9GAMM</name>
<dbReference type="EMBL" id="NVUL01000047">
    <property type="protein sequence ID" value="PCI77241.1"/>
    <property type="molecule type" value="Genomic_DNA"/>
</dbReference>
<gene>
    <name evidence="1" type="ORF">COB20_08505</name>
</gene>
<organism evidence="1 2">
    <name type="scientific">SAR86 cluster bacterium</name>
    <dbReference type="NCBI Taxonomy" id="2030880"/>
    <lineage>
        <taxon>Bacteria</taxon>
        <taxon>Pseudomonadati</taxon>
        <taxon>Pseudomonadota</taxon>
        <taxon>Gammaproteobacteria</taxon>
        <taxon>SAR86 cluster</taxon>
    </lineage>
</organism>
<reference evidence="2" key="1">
    <citation type="submission" date="2017-08" db="EMBL/GenBank/DDBJ databases">
        <title>A dynamic microbial community with high functional redundancy inhabits the cold, oxic subseafloor aquifer.</title>
        <authorList>
            <person name="Tully B.J."/>
            <person name="Wheat C.G."/>
            <person name="Glazer B.T."/>
            <person name="Huber J.A."/>
        </authorList>
    </citation>
    <scope>NUCLEOTIDE SEQUENCE [LARGE SCALE GENOMIC DNA]</scope>
</reference>
<proteinExistence type="predicted"/>
<sequence>MKHDDPDSKLPVPTLCENNPETYLDGLNHYLALSFSLPERIARALGSLIGGSTLLLTKTLIPTAVKNSNSYRFTFGMFQAFLIKNVAQLDDFHTDTELQEHFLNRKLLGTSLEAAGLLTMHLSPVWVFAIASDAAKGGQVFLNRLVHHLKEHDVILEESNPDSLEQVLLAIHVMGRQGATAIDTPPLSMVEVEELAAQLRESTASLRRNSANLLPRFEAIWSQIDLVVKKENLSTEQVLGMLSVSAASIARTSVGTAGAIGKTGFYFLDEIILNDYKETLVGIMDTGSLRYMQQNMQPFVQNAQAHFNFKIETRSQIWFKNSITRLMRRIQLKK</sequence>